<sequence>MPEVTTRYKPGTPCWVDLMAKDQQAALDFYRDLFGWQGEVGPPEFGGYAVCSLNGRPVAGIGPAMAAEGEPAPPTVWTTYLASDDADASLAAVAAAGGTTLMPVMDVGTTGRMLVAADPTGAVFGVWQPLEFIGAGVVNEPGALTWNDLHTSDVAAASAFYTAAFGVEVAPMEGMPGYHGFQVGGRPVGGVVGLENDPPGSPSHWQVCFAVDDTDSTADALVKAGGTVLAPPFDTPVGRIALLADPQGAVFAIITAAGAPAG</sequence>
<proteinExistence type="predicted"/>
<name>A0ABW2FV44_9ACTN</name>
<gene>
    <name evidence="2" type="ORF">ACFQMG_04180</name>
</gene>
<evidence type="ECO:0000313" key="3">
    <source>
        <dbReference type="Proteomes" id="UP001596435"/>
    </source>
</evidence>
<evidence type="ECO:0000313" key="2">
    <source>
        <dbReference type="EMBL" id="MFC7178763.1"/>
    </source>
</evidence>
<protein>
    <submittedName>
        <fullName evidence="2">VOC family protein</fullName>
    </submittedName>
</protein>
<dbReference type="CDD" id="cd07247">
    <property type="entry name" value="SgaA_N_like"/>
    <property type="match status" value="1"/>
</dbReference>
<dbReference type="SUPFAM" id="SSF54593">
    <property type="entry name" value="Glyoxalase/Bleomycin resistance protein/Dihydroxybiphenyl dioxygenase"/>
    <property type="match status" value="2"/>
</dbReference>
<dbReference type="PANTHER" id="PTHR33993:SF14">
    <property type="entry name" value="GB|AAF24581.1"/>
    <property type="match status" value="1"/>
</dbReference>
<reference evidence="3" key="1">
    <citation type="journal article" date="2019" name="Int. J. Syst. Evol. Microbiol.">
        <title>The Global Catalogue of Microorganisms (GCM) 10K type strain sequencing project: providing services to taxonomists for standard genome sequencing and annotation.</title>
        <authorList>
            <consortium name="The Broad Institute Genomics Platform"/>
            <consortium name="The Broad Institute Genome Sequencing Center for Infectious Disease"/>
            <person name="Wu L."/>
            <person name="Ma J."/>
        </authorList>
    </citation>
    <scope>NUCLEOTIDE SEQUENCE [LARGE SCALE GENOMIC DNA]</scope>
    <source>
        <strain evidence="3">CGMCC 1.12859</strain>
    </source>
</reference>
<dbReference type="Pfam" id="PF00903">
    <property type="entry name" value="Glyoxalase"/>
    <property type="match status" value="2"/>
</dbReference>
<dbReference type="InterPro" id="IPR037523">
    <property type="entry name" value="VOC_core"/>
</dbReference>
<feature type="domain" description="VOC" evidence="1">
    <location>
        <begin position="143"/>
        <end position="256"/>
    </location>
</feature>
<dbReference type="EMBL" id="JBHTAJ010000006">
    <property type="protein sequence ID" value="MFC7178763.1"/>
    <property type="molecule type" value="Genomic_DNA"/>
</dbReference>
<dbReference type="PROSITE" id="PS51819">
    <property type="entry name" value="VOC"/>
    <property type="match status" value="2"/>
</dbReference>
<organism evidence="2 3">
    <name type="scientific">Kitasatospora paranensis</name>
    <dbReference type="NCBI Taxonomy" id="258053"/>
    <lineage>
        <taxon>Bacteria</taxon>
        <taxon>Bacillati</taxon>
        <taxon>Actinomycetota</taxon>
        <taxon>Actinomycetes</taxon>
        <taxon>Kitasatosporales</taxon>
        <taxon>Streptomycetaceae</taxon>
        <taxon>Kitasatospora</taxon>
    </lineage>
</organism>
<feature type="domain" description="VOC" evidence="1">
    <location>
        <begin position="12"/>
        <end position="129"/>
    </location>
</feature>
<evidence type="ECO:0000259" key="1">
    <source>
        <dbReference type="PROSITE" id="PS51819"/>
    </source>
</evidence>
<accession>A0ABW2FV44</accession>
<dbReference type="PANTHER" id="PTHR33993">
    <property type="entry name" value="GLYOXALASE-RELATED"/>
    <property type="match status" value="1"/>
</dbReference>
<dbReference type="RefSeq" id="WP_100889067.1">
    <property type="nucleotide sequence ID" value="NZ_JBHSVH010000002.1"/>
</dbReference>
<dbReference type="InterPro" id="IPR052164">
    <property type="entry name" value="Anthracycline_SecMetBiosynth"/>
</dbReference>
<dbReference type="InterPro" id="IPR029068">
    <property type="entry name" value="Glyas_Bleomycin-R_OHBP_Dase"/>
</dbReference>
<keyword evidence="3" id="KW-1185">Reference proteome</keyword>
<dbReference type="Gene3D" id="3.10.180.10">
    <property type="entry name" value="2,3-Dihydroxybiphenyl 1,2-Dioxygenase, domain 1"/>
    <property type="match status" value="2"/>
</dbReference>
<comment type="caution">
    <text evidence="2">The sequence shown here is derived from an EMBL/GenBank/DDBJ whole genome shotgun (WGS) entry which is preliminary data.</text>
</comment>
<dbReference type="Proteomes" id="UP001596435">
    <property type="component" value="Unassembled WGS sequence"/>
</dbReference>
<dbReference type="InterPro" id="IPR004360">
    <property type="entry name" value="Glyas_Fos-R_dOase_dom"/>
</dbReference>